<dbReference type="PANTHER" id="PTHR10131">
    <property type="entry name" value="TNF RECEPTOR ASSOCIATED FACTOR"/>
    <property type="match status" value="1"/>
</dbReference>
<organism evidence="8 9">
    <name type="scientific">Podospora pseudopauciseta</name>
    <dbReference type="NCBI Taxonomy" id="2093780"/>
    <lineage>
        <taxon>Eukaryota</taxon>
        <taxon>Fungi</taxon>
        <taxon>Dikarya</taxon>
        <taxon>Ascomycota</taxon>
        <taxon>Pezizomycotina</taxon>
        <taxon>Sordariomycetes</taxon>
        <taxon>Sordariomycetidae</taxon>
        <taxon>Sordariales</taxon>
        <taxon>Podosporaceae</taxon>
        <taxon>Podospora</taxon>
    </lineage>
</organism>
<dbReference type="PROSITE" id="PS00518">
    <property type="entry name" value="ZF_RING_1"/>
    <property type="match status" value="1"/>
</dbReference>
<dbReference type="InterPro" id="IPR001841">
    <property type="entry name" value="Znf_RING"/>
</dbReference>
<evidence type="ECO:0000259" key="6">
    <source>
        <dbReference type="PROSITE" id="PS50089"/>
    </source>
</evidence>
<dbReference type="GeneID" id="87931426"/>
<accession>A0ABR0HGX9</accession>
<feature type="zinc finger region" description="TRAF-type" evidence="4">
    <location>
        <begin position="224"/>
        <end position="272"/>
    </location>
</feature>
<feature type="zinc finger region" description="TRAF-type" evidence="4">
    <location>
        <begin position="169"/>
        <end position="217"/>
    </location>
</feature>
<evidence type="ECO:0000313" key="8">
    <source>
        <dbReference type="EMBL" id="KAK4667122.1"/>
    </source>
</evidence>
<dbReference type="EMBL" id="JAFFHB010000004">
    <property type="protein sequence ID" value="KAK4667122.1"/>
    <property type="molecule type" value="Genomic_DNA"/>
</dbReference>
<keyword evidence="2 4" id="KW-0863">Zinc-finger</keyword>
<dbReference type="Proteomes" id="UP001326199">
    <property type="component" value="Unassembled WGS sequence"/>
</dbReference>
<gene>
    <name evidence="8" type="ORF">QC763_306390</name>
</gene>
<dbReference type="SMART" id="SM00184">
    <property type="entry name" value="RING"/>
    <property type="match status" value="1"/>
</dbReference>
<dbReference type="PROSITE" id="PS50145">
    <property type="entry name" value="ZF_TRAF"/>
    <property type="match status" value="2"/>
</dbReference>
<proteinExistence type="predicted"/>
<reference evidence="8 9" key="1">
    <citation type="journal article" date="2023" name="bioRxiv">
        <title>High-quality genome assemblies of four members of thePodospora anserinaspecies complex.</title>
        <authorList>
            <person name="Ament-Velasquez S.L."/>
            <person name="Vogan A.A."/>
            <person name="Wallerman O."/>
            <person name="Hartmann F."/>
            <person name="Gautier V."/>
            <person name="Silar P."/>
            <person name="Giraud T."/>
            <person name="Johannesson H."/>
        </authorList>
    </citation>
    <scope>NUCLEOTIDE SEQUENCE [LARGE SCALE GENOMIC DNA]</scope>
    <source>
        <strain evidence="8 9">CBS 411.78</strain>
    </source>
</reference>
<dbReference type="Gene3D" id="3.30.40.10">
    <property type="entry name" value="Zinc/RING finger domain, C3HC4 (zinc finger)"/>
    <property type="match status" value="3"/>
</dbReference>
<dbReference type="PROSITE" id="PS50089">
    <property type="entry name" value="ZF_RING_2"/>
    <property type="match status" value="1"/>
</dbReference>
<comment type="caution">
    <text evidence="8">The sequence shown here is derived from an EMBL/GenBank/DDBJ whole genome shotgun (WGS) entry which is preliminary data.</text>
</comment>
<keyword evidence="9" id="KW-1185">Reference proteome</keyword>
<dbReference type="PANTHER" id="PTHR10131:SF94">
    <property type="entry name" value="TNF RECEPTOR-ASSOCIATED FACTOR 4"/>
    <property type="match status" value="1"/>
</dbReference>
<keyword evidence="3 4" id="KW-0862">Zinc</keyword>
<evidence type="ECO:0000313" key="9">
    <source>
        <dbReference type="Proteomes" id="UP001326199"/>
    </source>
</evidence>
<dbReference type="SUPFAM" id="SSF49599">
    <property type="entry name" value="TRAF domain-like"/>
    <property type="match status" value="1"/>
</dbReference>
<feature type="domain" description="TRAF-type" evidence="7">
    <location>
        <begin position="169"/>
        <end position="217"/>
    </location>
</feature>
<feature type="region of interest" description="Disordered" evidence="5">
    <location>
        <begin position="457"/>
        <end position="516"/>
    </location>
</feature>
<sequence length="516" mass="58250">MPPPNTPEEGLLPPQSEPSRIASILATATPPPLDSAPEQAPSPEAAATTTITTTTHAVVPSSPEDPALLEIDYQILEYLDTVDETLLCPVCKTPFHEPITTSCGHTFCAWCINRALDIQPTCPIDRQPLTKTRDYHRPPLIIKDQLDRLKVKCPNKGCDHICPREHLDSHYERRCEHTMVRCPDTRCRKRIARRHVQGPASTCMHREVSCRYCDERVALVDLNTHYDFLCSGATTKCSACEATVVLHRMEKHCAEDCLETQVRCKWHIAGCKVDDKRYLVQEHETGCPYEIIGELLKQRAEDRRIIDNLTDRLVALETERREHQERRARRRELSRQAPNTSHGADAIDLSAPDPSTFFYDMEWRPDLSNVGAGENRSWGSPEDYMLARFERLESRMEDLSKQVVELDAHQSMSMLQQIMPLNQQLVELGSKVGVLNMHTTWLMNMQRHNHLQQRAGAVSSSGSGMGNSGMASMSQMSSANDINNNFPVRLTEGGLPYRTTASRRNSDGRGEPPPRL</sequence>
<feature type="domain" description="RING-type" evidence="6">
    <location>
        <begin position="88"/>
        <end position="126"/>
    </location>
</feature>
<feature type="domain" description="TRAF-type" evidence="7">
    <location>
        <begin position="224"/>
        <end position="272"/>
    </location>
</feature>
<dbReference type="InterPro" id="IPR001293">
    <property type="entry name" value="Znf_TRAF"/>
</dbReference>
<dbReference type="InterPro" id="IPR017907">
    <property type="entry name" value="Znf_RING_CS"/>
</dbReference>
<feature type="region of interest" description="Disordered" evidence="5">
    <location>
        <begin position="320"/>
        <end position="347"/>
    </location>
</feature>
<protein>
    <submittedName>
        <fullName evidence="8">Uncharacterized protein</fullName>
    </submittedName>
</protein>
<evidence type="ECO:0000256" key="2">
    <source>
        <dbReference type="ARBA" id="ARBA00022771"/>
    </source>
</evidence>
<feature type="region of interest" description="Disordered" evidence="5">
    <location>
        <begin position="1"/>
        <end position="48"/>
    </location>
</feature>
<dbReference type="RefSeq" id="XP_062767088.1">
    <property type="nucleotide sequence ID" value="XM_062911083.1"/>
</dbReference>
<dbReference type="Pfam" id="PF02176">
    <property type="entry name" value="zf-TRAF"/>
    <property type="match status" value="1"/>
</dbReference>
<keyword evidence="1 4" id="KW-0479">Metal-binding</keyword>
<dbReference type="Pfam" id="PF13923">
    <property type="entry name" value="zf-C3HC4_2"/>
    <property type="match status" value="1"/>
</dbReference>
<name>A0ABR0HGX9_9PEZI</name>
<evidence type="ECO:0000256" key="1">
    <source>
        <dbReference type="ARBA" id="ARBA00022723"/>
    </source>
</evidence>
<feature type="compositionally biased region" description="Basic and acidic residues" evidence="5">
    <location>
        <begin position="504"/>
        <end position="516"/>
    </location>
</feature>
<evidence type="ECO:0000256" key="5">
    <source>
        <dbReference type="SAM" id="MobiDB-lite"/>
    </source>
</evidence>
<evidence type="ECO:0000256" key="4">
    <source>
        <dbReference type="PROSITE-ProRule" id="PRU00207"/>
    </source>
</evidence>
<evidence type="ECO:0000259" key="7">
    <source>
        <dbReference type="PROSITE" id="PS50145"/>
    </source>
</evidence>
<evidence type="ECO:0000256" key="3">
    <source>
        <dbReference type="ARBA" id="ARBA00022833"/>
    </source>
</evidence>
<dbReference type="SUPFAM" id="SSF57850">
    <property type="entry name" value="RING/U-box"/>
    <property type="match status" value="1"/>
</dbReference>
<feature type="compositionally biased region" description="Low complexity" evidence="5">
    <location>
        <begin position="457"/>
        <end position="479"/>
    </location>
</feature>
<dbReference type="InterPro" id="IPR013083">
    <property type="entry name" value="Znf_RING/FYVE/PHD"/>
</dbReference>